<evidence type="ECO:0000313" key="1">
    <source>
        <dbReference type="EMBL" id="TKG64327.1"/>
    </source>
</evidence>
<proteinExistence type="predicted"/>
<gene>
    <name evidence="1" type="ORF">FCN18_29000</name>
</gene>
<reference evidence="1 2" key="1">
    <citation type="journal article" date="2015" name="Antonie Van Leeuwenhoek">
        <title>Prauserella endophytica sp. nov., an endophytic actinobacterium isolated from Tamarix taklamakanensis.</title>
        <authorList>
            <person name="Liu J.M."/>
            <person name="Habden X."/>
            <person name="Guo L."/>
            <person name="Tuo L."/>
            <person name="Jiang Z.K."/>
            <person name="Liu S.W."/>
            <person name="Liu X.F."/>
            <person name="Chen L."/>
            <person name="Li R.F."/>
            <person name="Zhang Y.Q."/>
            <person name="Sun C.H."/>
        </authorList>
    </citation>
    <scope>NUCLEOTIDE SEQUENCE [LARGE SCALE GENOMIC DNA]</scope>
    <source>
        <strain evidence="1 2">CGMCC 4.7182</strain>
    </source>
</reference>
<sequence>MYVPCTQHVRNGNDDLTAELRQTRDGRTALLVYSALDRLVECCGEQQPWVVMPTVNLKKVDEATPFDLILLDIRIPEEHRHQVSA</sequence>
<dbReference type="NCBIfam" id="NF042914">
    <property type="entry name" value="SAV915_dom"/>
    <property type="match status" value="1"/>
</dbReference>
<evidence type="ECO:0008006" key="3">
    <source>
        <dbReference type="Google" id="ProtNLM"/>
    </source>
</evidence>
<evidence type="ECO:0000313" key="2">
    <source>
        <dbReference type="Proteomes" id="UP000309992"/>
    </source>
</evidence>
<protein>
    <recommendedName>
        <fullName evidence="3">Response regulatory domain-containing protein</fullName>
    </recommendedName>
</protein>
<comment type="caution">
    <text evidence="1">The sequence shown here is derived from an EMBL/GenBank/DDBJ whole genome shotgun (WGS) entry which is preliminary data.</text>
</comment>
<dbReference type="EMBL" id="SWMS01000021">
    <property type="protein sequence ID" value="TKG64327.1"/>
    <property type="molecule type" value="Genomic_DNA"/>
</dbReference>
<organism evidence="1 2">
    <name type="scientific">Prauserella endophytica</name>
    <dbReference type="NCBI Taxonomy" id="1592324"/>
    <lineage>
        <taxon>Bacteria</taxon>
        <taxon>Bacillati</taxon>
        <taxon>Actinomycetota</taxon>
        <taxon>Actinomycetes</taxon>
        <taxon>Pseudonocardiales</taxon>
        <taxon>Pseudonocardiaceae</taxon>
        <taxon>Prauserella</taxon>
        <taxon>Prauserella coralliicola group</taxon>
    </lineage>
</organism>
<name>A0ABY2RXD3_9PSEU</name>
<dbReference type="Proteomes" id="UP000309992">
    <property type="component" value="Unassembled WGS sequence"/>
</dbReference>
<accession>A0ABY2RXD3</accession>
<keyword evidence="2" id="KW-1185">Reference proteome</keyword>
<dbReference type="InterPro" id="IPR049975">
    <property type="entry name" value="SAV_915-like_dom"/>
</dbReference>